<feature type="domain" description="Ribosomal RNA methyltransferase FtsJ" evidence="8">
    <location>
        <begin position="36"/>
        <end position="243"/>
    </location>
</feature>
<organism evidence="9 10">
    <name type="scientific">Filobasidium floriforme</name>
    <dbReference type="NCBI Taxonomy" id="5210"/>
    <lineage>
        <taxon>Eukaryota</taxon>
        <taxon>Fungi</taxon>
        <taxon>Dikarya</taxon>
        <taxon>Basidiomycota</taxon>
        <taxon>Agaricomycotina</taxon>
        <taxon>Tremellomycetes</taxon>
        <taxon>Filobasidiales</taxon>
        <taxon>Filobasidiaceae</taxon>
        <taxon>Filobasidium</taxon>
    </lineage>
</organism>
<name>A0A8K0NP80_9TREE</name>
<proteinExistence type="inferred from homology"/>
<evidence type="ECO:0000256" key="5">
    <source>
        <dbReference type="ARBA" id="ARBA00022691"/>
    </source>
</evidence>
<dbReference type="SUPFAM" id="SSF53335">
    <property type="entry name" value="S-adenosyl-L-methionine-dependent methyltransferases"/>
    <property type="match status" value="1"/>
</dbReference>
<evidence type="ECO:0000256" key="6">
    <source>
        <dbReference type="ARBA" id="ARBA00041184"/>
    </source>
</evidence>
<dbReference type="InterPro" id="IPR002877">
    <property type="entry name" value="RNA_MeTrfase_FtsJ_dom"/>
</dbReference>
<evidence type="ECO:0000256" key="2">
    <source>
        <dbReference type="ARBA" id="ARBA00022552"/>
    </source>
</evidence>
<gene>
    <name evidence="9" type="ORF">FFLO_02319</name>
</gene>
<evidence type="ECO:0000256" key="4">
    <source>
        <dbReference type="ARBA" id="ARBA00022679"/>
    </source>
</evidence>
<dbReference type="HAMAP" id="MF_01547">
    <property type="entry name" value="RNA_methyltr_E"/>
    <property type="match status" value="1"/>
</dbReference>
<comment type="caution">
    <text evidence="9">The sequence shown here is derived from an EMBL/GenBank/DDBJ whole genome shotgun (WGS) entry which is preliminary data.</text>
</comment>
<evidence type="ECO:0000259" key="8">
    <source>
        <dbReference type="Pfam" id="PF01728"/>
    </source>
</evidence>
<keyword evidence="3" id="KW-0489">Methyltransferase</keyword>
<dbReference type="InterPro" id="IPR050082">
    <property type="entry name" value="RNA_methyltr_RlmE"/>
</dbReference>
<dbReference type="AlphaFoldDB" id="A0A8K0NP80"/>
<dbReference type="GO" id="GO:0008650">
    <property type="term" value="F:rRNA (uridine-2'-O-)-methyltransferase activity"/>
    <property type="evidence" value="ECO:0007669"/>
    <property type="project" value="TreeGrafter"/>
</dbReference>
<keyword evidence="4" id="KW-0808">Transferase</keyword>
<reference evidence="9" key="1">
    <citation type="submission" date="2020-04" db="EMBL/GenBank/DDBJ databases">
        <title>Analysis of mating type loci in Filobasidium floriforme.</title>
        <authorList>
            <person name="Nowrousian M."/>
        </authorList>
    </citation>
    <scope>NUCLEOTIDE SEQUENCE</scope>
    <source>
        <strain evidence="9">CBS 6242</strain>
    </source>
</reference>
<dbReference type="InterPro" id="IPR029063">
    <property type="entry name" value="SAM-dependent_MTases_sf"/>
</dbReference>
<dbReference type="Proteomes" id="UP000812966">
    <property type="component" value="Unassembled WGS sequence"/>
</dbReference>
<accession>A0A8K0NP80</accession>
<dbReference type="PIRSF" id="PIRSF005461">
    <property type="entry name" value="23S_rRNA_mtase"/>
    <property type="match status" value="1"/>
</dbReference>
<keyword evidence="10" id="KW-1185">Reference proteome</keyword>
<dbReference type="Gene3D" id="3.40.50.150">
    <property type="entry name" value="Vaccinia Virus protein VP39"/>
    <property type="match status" value="1"/>
</dbReference>
<evidence type="ECO:0000256" key="1">
    <source>
        <dbReference type="ARBA" id="ARBA00009258"/>
    </source>
</evidence>
<evidence type="ECO:0000256" key="3">
    <source>
        <dbReference type="ARBA" id="ARBA00022603"/>
    </source>
</evidence>
<protein>
    <recommendedName>
        <fullName evidence="6">rRNA methyltransferase 2, mitochondrial</fullName>
    </recommendedName>
</protein>
<dbReference type="EMBL" id="JABELV010000036">
    <property type="protein sequence ID" value="KAG7562233.1"/>
    <property type="molecule type" value="Genomic_DNA"/>
</dbReference>
<dbReference type="GO" id="GO:0005739">
    <property type="term" value="C:mitochondrion"/>
    <property type="evidence" value="ECO:0007669"/>
    <property type="project" value="TreeGrafter"/>
</dbReference>
<dbReference type="PANTHER" id="PTHR10920:SF18">
    <property type="entry name" value="RRNA METHYLTRANSFERASE 2, MITOCHONDRIAL"/>
    <property type="match status" value="1"/>
</dbReference>
<comment type="similarity">
    <text evidence="1">Belongs to the class I-like SAM-binding methyltransferase superfamily. RNA methyltransferase RlmE family.</text>
</comment>
<dbReference type="InterPro" id="IPR015507">
    <property type="entry name" value="rRNA-MeTfrase_E"/>
</dbReference>
<keyword evidence="5 7" id="KW-0949">S-adenosyl-L-methionine</keyword>
<evidence type="ECO:0000313" key="10">
    <source>
        <dbReference type="Proteomes" id="UP000812966"/>
    </source>
</evidence>
<evidence type="ECO:0000256" key="7">
    <source>
        <dbReference type="PIRSR" id="PIRSR005461-1"/>
    </source>
</evidence>
<dbReference type="Pfam" id="PF01728">
    <property type="entry name" value="FtsJ"/>
    <property type="match status" value="1"/>
</dbReference>
<feature type="active site" description="Proton acceptor" evidence="7">
    <location>
        <position position="199"/>
    </location>
</feature>
<evidence type="ECO:0000313" key="9">
    <source>
        <dbReference type="EMBL" id="KAG7562233.1"/>
    </source>
</evidence>
<dbReference type="PANTHER" id="PTHR10920">
    <property type="entry name" value="RIBOSOMAL RNA METHYLTRANSFERASE"/>
    <property type="match status" value="1"/>
</dbReference>
<sequence>MRPSLFLLKKSGSSNRWLARQQSDPFVNSRSSSGRYRSRASYKLLQLAERYPHILPAGGTIVDLGCAPGGWAQVAADKVGKRGRVIGVDLLPVRDLGEGYEQVSFIQGDFLSPEIYQQLVKTLPRRSSARNVEVDAVLSDMMANMTGVRIRDVENSLELCRSALMFAVHYLRRPTAGGEPTPERPLPPSSRKGGNLVLKHFAHPDFSLFKKTELEPIFDRVHYVKPESSRSESSEGFFVCLGFRPERGRPGKIDGTVS</sequence>
<keyword evidence="2" id="KW-0698">rRNA processing</keyword>